<dbReference type="AlphaFoldDB" id="A0A931GXZ1"/>
<reference evidence="2" key="1">
    <citation type="submission" date="2020-11" db="EMBL/GenBank/DDBJ databases">
        <title>Bacterial whole genome sequence for Panacibacter sp. DH6.</title>
        <authorList>
            <person name="Le V."/>
            <person name="Ko S."/>
            <person name="Ahn C.-Y."/>
            <person name="Oh H.-M."/>
        </authorList>
    </citation>
    <scope>NUCLEOTIDE SEQUENCE</scope>
    <source>
        <strain evidence="2">DH6</strain>
    </source>
</reference>
<accession>A0A931GXZ1</accession>
<keyword evidence="3" id="KW-1185">Reference proteome</keyword>
<feature type="compositionally biased region" description="Polar residues" evidence="1">
    <location>
        <begin position="1"/>
        <end position="13"/>
    </location>
</feature>
<evidence type="ECO:0000313" key="2">
    <source>
        <dbReference type="EMBL" id="MBG9376949.1"/>
    </source>
</evidence>
<feature type="compositionally biased region" description="Acidic residues" evidence="1">
    <location>
        <begin position="148"/>
        <end position="163"/>
    </location>
</feature>
<dbReference type="RefSeq" id="WP_196990939.1">
    <property type="nucleotide sequence ID" value="NZ_JADWYR010000001.1"/>
</dbReference>
<organism evidence="2 3">
    <name type="scientific">Panacibacter microcysteis</name>
    <dbReference type="NCBI Taxonomy" id="2793269"/>
    <lineage>
        <taxon>Bacteria</taxon>
        <taxon>Pseudomonadati</taxon>
        <taxon>Bacteroidota</taxon>
        <taxon>Chitinophagia</taxon>
        <taxon>Chitinophagales</taxon>
        <taxon>Chitinophagaceae</taxon>
        <taxon>Panacibacter</taxon>
    </lineage>
</organism>
<evidence type="ECO:0000256" key="1">
    <source>
        <dbReference type="SAM" id="MobiDB-lite"/>
    </source>
</evidence>
<proteinExistence type="predicted"/>
<protein>
    <submittedName>
        <fullName evidence="2">Uncharacterized protein</fullName>
    </submittedName>
</protein>
<comment type="caution">
    <text evidence="2">The sequence shown here is derived from an EMBL/GenBank/DDBJ whole genome shotgun (WGS) entry which is preliminary data.</text>
</comment>
<name>A0A931GXZ1_9BACT</name>
<gene>
    <name evidence="2" type="ORF">I5907_11950</name>
</gene>
<dbReference type="EMBL" id="JADWYR010000001">
    <property type="protein sequence ID" value="MBG9376949.1"/>
    <property type="molecule type" value="Genomic_DNA"/>
</dbReference>
<feature type="compositionally biased region" description="Acidic residues" evidence="1">
    <location>
        <begin position="60"/>
        <end position="98"/>
    </location>
</feature>
<sequence length="170" mass="18933">MANTNNSNNTADLQDSERDQELLQPEETTMDLPEVKDIPGQENIKVPKMREMMDTTASSADEEGEGILDDEEDLEDGDLDEETDEDFDEDADVTDEEKDLLTRSNESMAGEEDEAVRNAMVDDTDDDGEKLNEEVDVSGSDLDVPGAELDDEDEEIGEEDEENNSYSRGQ</sequence>
<evidence type="ECO:0000313" key="3">
    <source>
        <dbReference type="Proteomes" id="UP000628448"/>
    </source>
</evidence>
<feature type="region of interest" description="Disordered" evidence="1">
    <location>
        <begin position="1"/>
        <end position="170"/>
    </location>
</feature>
<dbReference type="Proteomes" id="UP000628448">
    <property type="component" value="Unassembled WGS sequence"/>
</dbReference>